<dbReference type="PANTHER" id="PTHR30482:SF20">
    <property type="entry name" value="HIGH-AFFINITY BRANCHED-CHAIN AMINO ACID TRANSPORT SYSTEM PERMEASE PROTEIN LIVM"/>
    <property type="match status" value="1"/>
</dbReference>
<sequence>MTSNRHRDFKLDIWGVVLLLPLVAVPFVTTSPFLNSLTYQCAIGVSAALAVYIMLRMGLLSFTVPAFMAVGGYASAMLAKAGTTDLLLLMGFAFVVPALFAIPLGALVLRLKGVYFIIVTFLFNEILQLVIFETPTLTGGSNGIAGVPPATLFGMDLGSPALLILVTVVVCLIATFATLAVTQRFRAEFTSIEENETLAQSLGVAVWKYRTIGFVASAGISGLAGFALVNMLSTAHPSSFASWSINNYIAYAFVGGRGSMLGIVVGSVLLIVMTNIFSGYADLSGGMFGLLLVVVMMVAPGGLVGTCVKMVSDRRARSKSEVKPVHWGKA</sequence>
<dbReference type="RefSeq" id="WP_238213718.1">
    <property type="nucleotide sequence ID" value="NZ_BPUS01000008.1"/>
</dbReference>
<evidence type="ECO:0000256" key="5">
    <source>
        <dbReference type="ARBA" id="ARBA00023136"/>
    </source>
</evidence>
<reference evidence="7" key="1">
    <citation type="submission" date="2022-09" db="EMBL/GenBank/DDBJ databases">
        <title>Isolation and characterization of 3-chlorobenzoate degrading bacteria from soils in Shizuoka.</title>
        <authorList>
            <person name="Ifat A."/>
            <person name="Ogawa N."/>
            <person name="Kimbara K."/>
            <person name="Moriuchi R."/>
            <person name="Dohra H."/>
            <person name="Shintani M."/>
        </authorList>
    </citation>
    <scope>NUCLEOTIDE SEQUENCE</scope>
    <source>
        <strain evidence="7">19CS4-2</strain>
    </source>
</reference>
<dbReference type="InterPro" id="IPR043428">
    <property type="entry name" value="LivM-like"/>
</dbReference>
<organism evidence="7 8">
    <name type="scientific">Caballeronia novacaledonica</name>
    <dbReference type="NCBI Taxonomy" id="1544861"/>
    <lineage>
        <taxon>Bacteria</taxon>
        <taxon>Pseudomonadati</taxon>
        <taxon>Pseudomonadota</taxon>
        <taxon>Betaproteobacteria</taxon>
        <taxon>Burkholderiales</taxon>
        <taxon>Burkholderiaceae</taxon>
        <taxon>Caballeronia</taxon>
    </lineage>
</organism>
<dbReference type="Pfam" id="PF02653">
    <property type="entry name" value="BPD_transp_2"/>
    <property type="match status" value="1"/>
</dbReference>
<comment type="subcellular location">
    <subcellularLocation>
        <location evidence="1">Cell membrane</location>
        <topology evidence="1">Multi-pass membrane protein</topology>
    </subcellularLocation>
</comment>
<dbReference type="GO" id="GO:0015658">
    <property type="term" value="F:branched-chain amino acid transmembrane transporter activity"/>
    <property type="evidence" value="ECO:0007669"/>
    <property type="project" value="InterPro"/>
</dbReference>
<dbReference type="PANTHER" id="PTHR30482">
    <property type="entry name" value="HIGH-AFFINITY BRANCHED-CHAIN AMINO ACID TRANSPORT SYSTEM PERMEASE"/>
    <property type="match status" value="1"/>
</dbReference>
<keyword evidence="5 6" id="KW-0472">Membrane</keyword>
<proteinExistence type="predicted"/>
<gene>
    <name evidence="7" type="ORF">CBA19CS42_21065</name>
</gene>
<evidence type="ECO:0000256" key="6">
    <source>
        <dbReference type="SAM" id="Phobius"/>
    </source>
</evidence>
<dbReference type="AlphaFoldDB" id="A0AA37IBS9"/>
<dbReference type="InterPro" id="IPR001851">
    <property type="entry name" value="ABC_transp_permease"/>
</dbReference>
<evidence type="ECO:0000256" key="3">
    <source>
        <dbReference type="ARBA" id="ARBA00022692"/>
    </source>
</evidence>
<feature type="transmembrane region" description="Helical" evidence="6">
    <location>
        <begin position="161"/>
        <end position="181"/>
    </location>
</feature>
<evidence type="ECO:0000256" key="2">
    <source>
        <dbReference type="ARBA" id="ARBA00022475"/>
    </source>
</evidence>
<comment type="caution">
    <text evidence="7">The sequence shown here is derived from an EMBL/GenBank/DDBJ whole genome shotgun (WGS) entry which is preliminary data.</text>
</comment>
<dbReference type="CDD" id="cd06581">
    <property type="entry name" value="TM_PBP1_LivM_like"/>
    <property type="match status" value="1"/>
</dbReference>
<evidence type="ECO:0000313" key="8">
    <source>
        <dbReference type="Proteomes" id="UP001055111"/>
    </source>
</evidence>
<keyword evidence="2" id="KW-1003">Cell membrane</keyword>
<evidence type="ECO:0000313" key="7">
    <source>
        <dbReference type="EMBL" id="GJH27051.1"/>
    </source>
</evidence>
<keyword evidence="4 6" id="KW-1133">Transmembrane helix</keyword>
<feature type="transmembrane region" description="Helical" evidence="6">
    <location>
        <begin position="114"/>
        <end position="132"/>
    </location>
</feature>
<evidence type="ECO:0000256" key="1">
    <source>
        <dbReference type="ARBA" id="ARBA00004651"/>
    </source>
</evidence>
<keyword evidence="3 6" id="KW-0812">Transmembrane</keyword>
<name>A0AA37IBS9_9BURK</name>
<feature type="transmembrane region" description="Helical" evidence="6">
    <location>
        <begin position="87"/>
        <end position="107"/>
    </location>
</feature>
<dbReference type="Proteomes" id="UP001055111">
    <property type="component" value="Unassembled WGS sequence"/>
</dbReference>
<feature type="transmembrane region" description="Helical" evidence="6">
    <location>
        <begin position="12"/>
        <end position="31"/>
    </location>
</feature>
<evidence type="ECO:0000256" key="4">
    <source>
        <dbReference type="ARBA" id="ARBA00022989"/>
    </source>
</evidence>
<protein>
    <submittedName>
        <fullName evidence="7">Branched-chain amino acid ABC transporter permease</fullName>
    </submittedName>
</protein>
<dbReference type="GO" id="GO:0005886">
    <property type="term" value="C:plasma membrane"/>
    <property type="evidence" value="ECO:0007669"/>
    <property type="project" value="UniProtKB-SubCell"/>
</dbReference>
<feature type="transmembrane region" description="Helical" evidence="6">
    <location>
        <begin position="211"/>
        <end position="229"/>
    </location>
</feature>
<dbReference type="EMBL" id="BPUS01000008">
    <property type="protein sequence ID" value="GJH27051.1"/>
    <property type="molecule type" value="Genomic_DNA"/>
</dbReference>
<feature type="transmembrane region" description="Helical" evidence="6">
    <location>
        <begin position="287"/>
        <end position="308"/>
    </location>
</feature>
<accession>A0AA37IBS9</accession>